<feature type="region of interest" description="Disordered" evidence="5">
    <location>
        <begin position="197"/>
        <end position="219"/>
    </location>
</feature>
<proteinExistence type="inferred from homology"/>
<evidence type="ECO:0000313" key="9">
    <source>
        <dbReference type="Proteomes" id="UP000242222"/>
    </source>
</evidence>
<feature type="domain" description="NlpC/P60" evidence="7">
    <location>
        <begin position="232"/>
        <end position="359"/>
    </location>
</feature>
<dbReference type="InterPro" id="IPR038765">
    <property type="entry name" value="Papain-like_cys_pep_sf"/>
</dbReference>
<dbReference type="Pfam" id="PF00877">
    <property type="entry name" value="NLPC_P60"/>
    <property type="match status" value="1"/>
</dbReference>
<dbReference type="PANTHER" id="PTHR47053">
    <property type="entry name" value="MUREIN DD-ENDOPEPTIDASE MEPH-RELATED"/>
    <property type="match status" value="1"/>
</dbReference>
<reference evidence="9" key="1">
    <citation type="submission" date="2016-10" db="EMBL/GenBank/DDBJ databases">
        <authorList>
            <person name="Varghese N."/>
            <person name="Submissions S."/>
        </authorList>
    </citation>
    <scope>NUCLEOTIDE SEQUENCE [LARGE SCALE GENOMIC DNA]</scope>
    <source>
        <strain evidence="9">N6PO6</strain>
    </source>
</reference>
<feature type="compositionally biased region" description="Basic and acidic residues" evidence="5">
    <location>
        <begin position="115"/>
        <end position="127"/>
    </location>
</feature>
<dbReference type="STRING" id="1367852.SAMN05216516_10820"/>
<dbReference type="EMBL" id="FOVC01000008">
    <property type="protein sequence ID" value="SFN46254.1"/>
    <property type="molecule type" value="Genomic_DNA"/>
</dbReference>
<dbReference type="InterPro" id="IPR051202">
    <property type="entry name" value="Peptidase_C40"/>
</dbReference>
<evidence type="ECO:0000256" key="2">
    <source>
        <dbReference type="ARBA" id="ARBA00022670"/>
    </source>
</evidence>
<feature type="compositionally biased region" description="Basic residues" evidence="5">
    <location>
        <begin position="100"/>
        <end position="114"/>
    </location>
</feature>
<evidence type="ECO:0000313" key="8">
    <source>
        <dbReference type="EMBL" id="SFN46254.1"/>
    </source>
</evidence>
<name>A0A1I4Z7J0_9GAMM</name>
<evidence type="ECO:0000256" key="6">
    <source>
        <dbReference type="SAM" id="SignalP"/>
    </source>
</evidence>
<dbReference type="SUPFAM" id="SSF54001">
    <property type="entry name" value="Cysteine proteinases"/>
    <property type="match status" value="1"/>
</dbReference>
<dbReference type="Gene3D" id="3.90.1720.10">
    <property type="entry name" value="endopeptidase domain like (from Nostoc punctiforme)"/>
    <property type="match status" value="1"/>
</dbReference>
<dbReference type="GO" id="GO:0006508">
    <property type="term" value="P:proteolysis"/>
    <property type="evidence" value="ECO:0007669"/>
    <property type="project" value="UniProtKB-KW"/>
</dbReference>
<keyword evidence="9" id="KW-1185">Reference proteome</keyword>
<keyword evidence="6" id="KW-0732">Signal</keyword>
<evidence type="ECO:0000256" key="4">
    <source>
        <dbReference type="ARBA" id="ARBA00022807"/>
    </source>
</evidence>
<keyword evidence="4" id="KW-0788">Thiol protease</keyword>
<gene>
    <name evidence="8" type="ORF">SAMN05216516_10820</name>
</gene>
<feature type="signal peptide" evidence="6">
    <location>
        <begin position="1"/>
        <end position="22"/>
    </location>
</feature>
<organism evidence="8 9">
    <name type="scientific">Izhakiella capsodis</name>
    <dbReference type="NCBI Taxonomy" id="1367852"/>
    <lineage>
        <taxon>Bacteria</taxon>
        <taxon>Pseudomonadati</taxon>
        <taxon>Pseudomonadota</taxon>
        <taxon>Gammaproteobacteria</taxon>
        <taxon>Enterobacterales</taxon>
        <taxon>Erwiniaceae</taxon>
        <taxon>Izhakiella</taxon>
    </lineage>
</organism>
<feature type="chain" id="PRO_5017205461" evidence="6">
    <location>
        <begin position="23"/>
        <end position="365"/>
    </location>
</feature>
<feature type="compositionally biased region" description="Basic and acidic residues" evidence="5">
    <location>
        <begin position="80"/>
        <end position="92"/>
    </location>
</feature>
<accession>A0A1I4Z7J0</accession>
<dbReference type="PANTHER" id="PTHR47053:SF1">
    <property type="entry name" value="MUREIN DD-ENDOPEPTIDASE MEPH-RELATED"/>
    <property type="match status" value="1"/>
</dbReference>
<keyword evidence="2" id="KW-0645">Protease</keyword>
<feature type="region of interest" description="Disordered" evidence="5">
    <location>
        <begin position="80"/>
        <end position="127"/>
    </location>
</feature>
<dbReference type="Proteomes" id="UP000242222">
    <property type="component" value="Unassembled WGS sequence"/>
</dbReference>
<comment type="similarity">
    <text evidence="1">Belongs to the peptidase C40 family.</text>
</comment>
<evidence type="ECO:0000259" key="7">
    <source>
        <dbReference type="PROSITE" id="PS51935"/>
    </source>
</evidence>
<sequence length="365" mass="43219">MRLLITLFLLGFAQLFINIAHAAPRPGVNIVHHKVENNPPRGDDRRKRRTTKTYNTKKVKETPHKVSRLTGVRSIWLNKRDAKPETEAERSLHAISSPDKKHHTERLAHQHGRTKIFENSREKSTKMRLTEIRQRDERLHLTEAKLRDEKLREERAHEDELRKDRLHEARLREEKLREDRQRLAQKKWRNEHQISYHERKHYGRERRRESHQVATGSNKPIRLSKKQLAEFRKVRAKVMAKLMHQLGKPYLWGGTSPKTGFDCSGLVWFAYKNQVKYSLPRTANEMFHFRDAKPVSRNRLQKGDLVFFHIKGHLGADHVGVYLGNGKFIQSPRTGEDIHISKLADNYWQRHYIGARRIMTPMTVR</sequence>
<keyword evidence="3" id="KW-0378">Hydrolase</keyword>
<dbReference type="PROSITE" id="PS51935">
    <property type="entry name" value="NLPC_P60"/>
    <property type="match status" value="1"/>
</dbReference>
<evidence type="ECO:0000256" key="1">
    <source>
        <dbReference type="ARBA" id="ARBA00007074"/>
    </source>
</evidence>
<dbReference type="InterPro" id="IPR000064">
    <property type="entry name" value="NLP_P60_dom"/>
</dbReference>
<dbReference type="GO" id="GO:0008234">
    <property type="term" value="F:cysteine-type peptidase activity"/>
    <property type="evidence" value="ECO:0007669"/>
    <property type="project" value="UniProtKB-KW"/>
</dbReference>
<evidence type="ECO:0000256" key="3">
    <source>
        <dbReference type="ARBA" id="ARBA00022801"/>
    </source>
</evidence>
<evidence type="ECO:0000256" key="5">
    <source>
        <dbReference type="SAM" id="MobiDB-lite"/>
    </source>
</evidence>
<dbReference type="AlphaFoldDB" id="A0A1I4Z7J0"/>
<protein>
    <submittedName>
        <fullName evidence="8">Murein DD-endopeptidase</fullName>
    </submittedName>
</protein>